<protein>
    <submittedName>
        <fullName evidence="2">Uncharacterized protein</fullName>
    </submittedName>
</protein>
<dbReference type="EMBL" id="JABEVY010000003">
    <property type="protein sequence ID" value="KAF5255258.1"/>
    <property type="molecule type" value="Genomic_DNA"/>
</dbReference>
<reference evidence="2 3" key="1">
    <citation type="journal article" date="2020" name="BMC Genomics">
        <title>Correction to: Identification and distribution of gene clusters required for synthesis of sphingolipid metabolism inhibitors in diverse species of the filamentous fungus Fusarium.</title>
        <authorList>
            <person name="Kim H.S."/>
            <person name="Lohmar J.M."/>
            <person name="Busman M."/>
            <person name="Brown D.W."/>
            <person name="Naumann T.A."/>
            <person name="Divon H.H."/>
            <person name="Lysoe E."/>
            <person name="Uhlig S."/>
            <person name="Proctor R.H."/>
        </authorList>
    </citation>
    <scope>NUCLEOTIDE SEQUENCE [LARGE SCALE GENOMIC DNA]</scope>
    <source>
        <strain evidence="2 3">NRRL 25214</strain>
    </source>
</reference>
<dbReference type="Proteomes" id="UP000573603">
    <property type="component" value="Unassembled WGS sequence"/>
</dbReference>
<feature type="compositionally biased region" description="Polar residues" evidence="1">
    <location>
        <begin position="215"/>
        <end position="240"/>
    </location>
</feature>
<feature type="region of interest" description="Disordered" evidence="1">
    <location>
        <begin position="1"/>
        <end position="26"/>
    </location>
</feature>
<evidence type="ECO:0000256" key="1">
    <source>
        <dbReference type="SAM" id="MobiDB-lite"/>
    </source>
</evidence>
<evidence type="ECO:0000313" key="2">
    <source>
        <dbReference type="EMBL" id="KAF5255258.1"/>
    </source>
</evidence>
<feature type="region of interest" description="Disordered" evidence="1">
    <location>
        <begin position="187"/>
        <end position="262"/>
    </location>
</feature>
<name>A0A8H5ECJ6_9HYPO</name>
<evidence type="ECO:0000313" key="3">
    <source>
        <dbReference type="Proteomes" id="UP000573603"/>
    </source>
</evidence>
<keyword evidence="3" id="KW-1185">Reference proteome</keyword>
<feature type="region of interest" description="Disordered" evidence="1">
    <location>
        <begin position="357"/>
        <end position="406"/>
    </location>
</feature>
<feature type="region of interest" description="Disordered" evidence="1">
    <location>
        <begin position="302"/>
        <end position="345"/>
    </location>
</feature>
<gene>
    <name evidence="2" type="ORF">FANTH_106</name>
</gene>
<dbReference type="AlphaFoldDB" id="A0A8H5ECJ6"/>
<proteinExistence type="predicted"/>
<comment type="caution">
    <text evidence="2">The sequence shown here is derived from an EMBL/GenBank/DDBJ whole genome shotgun (WGS) entry which is preliminary data.</text>
</comment>
<accession>A0A8H5ECJ6</accession>
<organism evidence="2 3">
    <name type="scientific">Fusarium anthophilum</name>
    <dbReference type="NCBI Taxonomy" id="48485"/>
    <lineage>
        <taxon>Eukaryota</taxon>
        <taxon>Fungi</taxon>
        <taxon>Dikarya</taxon>
        <taxon>Ascomycota</taxon>
        <taxon>Pezizomycotina</taxon>
        <taxon>Sordariomycetes</taxon>
        <taxon>Hypocreomycetidae</taxon>
        <taxon>Hypocreales</taxon>
        <taxon>Nectriaceae</taxon>
        <taxon>Fusarium</taxon>
        <taxon>Fusarium fujikuroi species complex</taxon>
    </lineage>
</organism>
<sequence length="574" mass="64708">MTSKKKGTARRTGPLHFSSRTKTTKDVPPIKKLLGDLGLGDDADKQLLHEFNTARKIHMNRFLDEKILDDKDILDWADEQCRQKLRRLAKNFLVRHNHGPHFWPDEVSPANAKNYRYPQDSQQLIKTLTMLFFRQLYHRRSHNIKVRKDKRRNNLFERGDAPDEPIALDLSGDESDYEYQIYEAPESPMSGDSVLLKREPADSPDLPSIEEIRRTVQTHTMPSDTVTSLPSAAQNENVNPETADEPGQSSRTSPVWATKRPLLEPDASSLRAKSPRLNAFRAPTADPFSRDANVRLESVARAVSPRQDLRRSSQKSVPAPVASMGEGSGTNVTQELPSEAERNSTDEIVCGFKTAIREVQPTGEDSSSSARISEDETETTATDQPVKLGSAPLSQKETPAMSDPDIEELSSSYYDTAAARRLLSSHLRGHATSTPTPLQFSFSFHDGSHGDPFSISAIEFFTMTLRQFMDVLPLNDKEMIIGLCIRQYGPKFCLRQVYLYNEAVFGNIRQQFLRCIESDTRDVKNHGKRLDYEISIEPLRDFTHKSPASTSKLINDDTSPRDISNMLHDALTPR</sequence>